<feature type="domain" description="Metallo-beta-lactamase" evidence="2">
    <location>
        <begin position="32"/>
        <end position="238"/>
    </location>
</feature>
<evidence type="ECO:0000313" key="3">
    <source>
        <dbReference type="EMBL" id="MCV3271887.1"/>
    </source>
</evidence>
<dbReference type="EMBL" id="JALIEB010000005">
    <property type="protein sequence ID" value="MCV3271887.1"/>
    <property type="molecule type" value="Genomic_DNA"/>
</dbReference>
<evidence type="ECO:0000313" key="4">
    <source>
        <dbReference type="Proteomes" id="UP001208690"/>
    </source>
</evidence>
<dbReference type="RefSeq" id="WP_263844201.1">
    <property type="nucleotide sequence ID" value="NZ_JALIEB010000005.1"/>
</dbReference>
<dbReference type="Pfam" id="PF00753">
    <property type="entry name" value="Lactamase_B"/>
    <property type="match status" value="1"/>
</dbReference>
<sequence>MTLPVADTWFQTRALDARTILITEPHVHPIFSANIHLVLGRDADLLIDSGMGIAPLRPVVDAARPDREKPVICLSTHTHVDHIGSAHEFEQRLVHPLEAEDLAAPEPYSLVSADISKPLVDLFAQAGYPPLWTYLIDAIPLPGYNPADYSLTGAPATGTLDEGDTVDLGDWTAEVLHLPGHSPGQIGLWHAASGTLFGADAIYDGPLIFDGPGMSIPDYIATLTRLRALPVTQVHGGHDPAFGPERLHQIVDHYLDLWGAA</sequence>
<proteinExistence type="inferred from homology"/>
<comment type="caution">
    <text evidence="3">The sequence shown here is derived from an EMBL/GenBank/DDBJ whole genome shotgun (WGS) entry which is preliminary data.</text>
</comment>
<dbReference type="InterPro" id="IPR036866">
    <property type="entry name" value="RibonucZ/Hydroxyglut_hydro"/>
</dbReference>
<dbReference type="Proteomes" id="UP001208690">
    <property type="component" value="Unassembled WGS sequence"/>
</dbReference>
<gene>
    <name evidence="3" type="ORF">MUB52_10645</name>
</gene>
<protein>
    <submittedName>
        <fullName evidence="3">MBL fold metallo-hydrolase</fullName>
    </submittedName>
</protein>
<dbReference type="InterPro" id="IPR001279">
    <property type="entry name" value="Metallo-B-lactamas"/>
</dbReference>
<evidence type="ECO:0000259" key="2">
    <source>
        <dbReference type="SMART" id="SM00849"/>
    </source>
</evidence>
<dbReference type="InterPro" id="IPR050855">
    <property type="entry name" value="NDM-1-like"/>
</dbReference>
<reference evidence="3 4" key="1">
    <citation type="submission" date="2022-04" db="EMBL/GenBank/DDBJ databases">
        <title>Roseobacter sp. WL0113 is a bacterium isolated from neritic sediment.</title>
        <authorList>
            <person name="Wang L."/>
            <person name="He W."/>
            <person name="Zhang D.-F."/>
        </authorList>
    </citation>
    <scope>NUCLEOTIDE SEQUENCE [LARGE SCALE GENOMIC DNA]</scope>
    <source>
        <strain evidence="3 4">WL0113</strain>
    </source>
</reference>
<organism evidence="3 4">
    <name type="scientific">Roseobacter sinensis</name>
    <dbReference type="NCBI Taxonomy" id="2931391"/>
    <lineage>
        <taxon>Bacteria</taxon>
        <taxon>Pseudomonadati</taxon>
        <taxon>Pseudomonadota</taxon>
        <taxon>Alphaproteobacteria</taxon>
        <taxon>Rhodobacterales</taxon>
        <taxon>Roseobacteraceae</taxon>
        <taxon>Roseobacter</taxon>
    </lineage>
</organism>
<accession>A0ABT3BEB8</accession>
<dbReference type="Gene3D" id="3.60.15.10">
    <property type="entry name" value="Ribonuclease Z/Hydroxyacylglutathione hydrolase-like"/>
    <property type="match status" value="1"/>
</dbReference>
<dbReference type="PANTHER" id="PTHR42951">
    <property type="entry name" value="METALLO-BETA-LACTAMASE DOMAIN-CONTAINING"/>
    <property type="match status" value="1"/>
</dbReference>
<dbReference type="SMART" id="SM00849">
    <property type="entry name" value="Lactamase_B"/>
    <property type="match status" value="1"/>
</dbReference>
<evidence type="ECO:0000256" key="1">
    <source>
        <dbReference type="ARBA" id="ARBA00005250"/>
    </source>
</evidence>
<dbReference type="PANTHER" id="PTHR42951:SF4">
    <property type="entry name" value="ACYL-COENZYME A THIOESTERASE MBLAC2"/>
    <property type="match status" value="1"/>
</dbReference>
<comment type="similarity">
    <text evidence="1">Belongs to the metallo-beta-lactamase superfamily. Class-B beta-lactamase family.</text>
</comment>
<keyword evidence="4" id="KW-1185">Reference proteome</keyword>
<dbReference type="SUPFAM" id="SSF56281">
    <property type="entry name" value="Metallo-hydrolase/oxidoreductase"/>
    <property type="match status" value="1"/>
</dbReference>
<name>A0ABT3BEB8_9RHOB</name>